<keyword evidence="8" id="KW-1185">Reference proteome</keyword>
<feature type="transmembrane region" description="Helical" evidence="6">
    <location>
        <begin position="167"/>
        <end position="187"/>
    </location>
</feature>
<evidence type="ECO:0000256" key="2">
    <source>
        <dbReference type="ARBA" id="ARBA00010199"/>
    </source>
</evidence>
<feature type="transmembrane region" description="Helical" evidence="6">
    <location>
        <begin position="88"/>
        <end position="111"/>
    </location>
</feature>
<sequence length="444" mass="48402">MRPLPPAWAAQRQLLALALPMLLSNITVPLLGLVDTWVIGHLGETALLGGVAVGATLVNLLYWVLGFLRMSTTGLTAQALGGNDQEALTLLLGRGLLLAVLLSLPVLLLRHPLGELALSWSDASREVQEYAFSYLTIRLWGAPAALCNLVILGWLLGRHDARSPMWLLIASNLLNIVLDLALVWGLGWRVEGVALASMLADYAALALGIVLIGRHIPLAELWRSWRGKLFALAPYRRLLALNRDIFIRALCLQLCFAFMTFQGARLGDVVVAANAVLLNFLMLISYGLDGFAYAAEALVGRAVGARHRPQLAQAIRLSVGWSFGVALLTSLLFALAGSSLVAAMTSMTDVIAEAQRNLPWLIAMPLLAVWCYLLDGIFIGATRAREMRDSMLLAVLCGYFPVWWLLRDSGNLALWAALAALMVGRALGLGWWLHRLWHSRALVD</sequence>
<dbReference type="RefSeq" id="WP_042044593.1">
    <property type="nucleotide sequence ID" value="NZ_CDBY01000005.1"/>
</dbReference>
<evidence type="ECO:0000313" key="7">
    <source>
        <dbReference type="EMBL" id="QFI56550.1"/>
    </source>
</evidence>
<dbReference type="NCBIfam" id="TIGR00797">
    <property type="entry name" value="matE"/>
    <property type="match status" value="1"/>
</dbReference>
<feature type="transmembrane region" description="Helical" evidence="6">
    <location>
        <begin position="14"/>
        <end position="34"/>
    </location>
</feature>
<name>A0A5J6X193_9GAMM</name>
<dbReference type="Pfam" id="PF01554">
    <property type="entry name" value="MatE"/>
    <property type="match status" value="2"/>
</dbReference>
<comment type="subcellular location">
    <subcellularLocation>
        <location evidence="1">Membrane</location>
        <topology evidence="1">Multi-pass membrane protein</topology>
    </subcellularLocation>
</comment>
<keyword evidence="4 6" id="KW-1133">Transmembrane helix</keyword>
<dbReference type="InterPro" id="IPR002528">
    <property type="entry name" value="MATE_fam"/>
</dbReference>
<protein>
    <submittedName>
        <fullName evidence="7">MATE family efflux transporter DinF</fullName>
    </submittedName>
</protein>
<dbReference type="OrthoDB" id="9789527at2"/>
<dbReference type="AlphaFoldDB" id="A0A5J6X193"/>
<feature type="transmembrane region" description="Helical" evidence="6">
    <location>
        <begin position="46"/>
        <end position="68"/>
    </location>
</feature>
<dbReference type="InterPro" id="IPR044644">
    <property type="entry name" value="DinF-like"/>
</dbReference>
<feature type="transmembrane region" description="Helical" evidence="6">
    <location>
        <begin position="320"/>
        <end position="346"/>
    </location>
</feature>
<accession>A0A5J6X193</accession>
<evidence type="ECO:0000256" key="4">
    <source>
        <dbReference type="ARBA" id="ARBA00022989"/>
    </source>
</evidence>
<evidence type="ECO:0000256" key="3">
    <source>
        <dbReference type="ARBA" id="ARBA00022692"/>
    </source>
</evidence>
<gene>
    <name evidence="7" type="primary">dinF</name>
    <name evidence="7" type="ORF">FE240_18855</name>
</gene>
<dbReference type="KEGG" id="asim:FE240_18855"/>
<dbReference type="NCBIfam" id="NF007690">
    <property type="entry name" value="PRK10367.1"/>
    <property type="match status" value="1"/>
</dbReference>
<dbReference type="PANTHER" id="PTHR42893">
    <property type="entry name" value="PROTEIN DETOXIFICATION 44, CHLOROPLASTIC-RELATED"/>
    <property type="match status" value="1"/>
</dbReference>
<keyword evidence="5 6" id="KW-0472">Membrane</keyword>
<dbReference type="GO" id="GO:0015297">
    <property type="term" value="F:antiporter activity"/>
    <property type="evidence" value="ECO:0007669"/>
    <property type="project" value="InterPro"/>
</dbReference>
<dbReference type="Proteomes" id="UP000594034">
    <property type="component" value="Chromosome"/>
</dbReference>
<evidence type="ECO:0000256" key="1">
    <source>
        <dbReference type="ARBA" id="ARBA00004141"/>
    </source>
</evidence>
<dbReference type="GO" id="GO:0005886">
    <property type="term" value="C:plasma membrane"/>
    <property type="evidence" value="ECO:0007669"/>
    <property type="project" value="TreeGrafter"/>
</dbReference>
<evidence type="ECO:0000256" key="6">
    <source>
        <dbReference type="SAM" id="Phobius"/>
    </source>
</evidence>
<feature type="transmembrane region" description="Helical" evidence="6">
    <location>
        <begin position="412"/>
        <end position="433"/>
    </location>
</feature>
<feature type="transmembrane region" description="Helical" evidence="6">
    <location>
        <begin position="193"/>
        <end position="213"/>
    </location>
</feature>
<feature type="transmembrane region" description="Helical" evidence="6">
    <location>
        <begin position="131"/>
        <end position="155"/>
    </location>
</feature>
<organism evidence="7 8">
    <name type="scientific">Aeromonas simiae</name>
    <dbReference type="NCBI Taxonomy" id="218936"/>
    <lineage>
        <taxon>Bacteria</taxon>
        <taxon>Pseudomonadati</taxon>
        <taxon>Pseudomonadota</taxon>
        <taxon>Gammaproteobacteria</taxon>
        <taxon>Aeromonadales</taxon>
        <taxon>Aeromonadaceae</taxon>
        <taxon>Aeromonas</taxon>
    </lineage>
</organism>
<proteinExistence type="inferred from homology"/>
<feature type="transmembrane region" description="Helical" evidence="6">
    <location>
        <begin position="245"/>
        <end position="264"/>
    </location>
</feature>
<evidence type="ECO:0000256" key="5">
    <source>
        <dbReference type="ARBA" id="ARBA00023136"/>
    </source>
</evidence>
<feature type="transmembrane region" description="Helical" evidence="6">
    <location>
        <begin position="276"/>
        <end position="299"/>
    </location>
</feature>
<dbReference type="GO" id="GO:0042910">
    <property type="term" value="F:xenobiotic transmembrane transporter activity"/>
    <property type="evidence" value="ECO:0007669"/>
    <property type="project" value="InterPro"/>
</dbReference>
<feature type="transmembrane region" description="Helical" evidence="6">
    <location>
        <begin position="358"/>
        <end position="378"/>
    </location>
</feature>
<reference evidence="7 8" key="1">
    <citation type="submission" date="2019-05" db="EMBL/GenBank/DDBJ databases">
        <title>OXA-830, a novel chromosomally encoded expanded-spectrum class D beta-lactamase in Aeromonas simiae.</title>
        <authorList>
            <person name="Zhou W."/>
            <person name="Chen Q."/>
        </authorList>
    </citation>
    <scope>NUCLEOTIDE SEQUENCE [LARGE SCALE GENOMIC DNA]</scope>
    <source>
        <strain evidence="7 8">A6</strain>
    </source>
</reference>
<evidence type="ECO:0000313" key="8">
    <source>
        <dbReference type="Proteomes" id="UP000594034"/>
    </source>
</evidence>
<dbReference type="PANTHER" id="PTHR42893:SF46">
    <property type="entry name" value="PROTEIN DETOXIFICATION 44, CHLOROPLASTIC"/>
    <property type="match status" value="1"/>
</dbReference>
<keyword evidence="3 6" id="KW-0812">Transmembrane</keyword>
<dbReference type="EMBL" id="CP040449">
    <property type="protein sequence ID" value="QFI56550.1"/>
    <property type="molecule type" value="Genomic_DNA"/>
</dbReference>
<dbReference type="CDD" id="cd13136">
    <property type="entry name" value="MATE_DinF_like"/>
    <property type="match status" value="1"/>
</dbReference>
<comment type="similarity">
    <text evidence="2">Belongs to the multi antimicrobial extrusion (MATE) (TC 2.A.66.1) family.</text>
</comment>
<feature type="transmembrane region" description="Helical" evidence="6">
    <location>
        <begin position="390"/>
        <end position="406"/>
    </location>
</feature>